<dbReference type="Proteomes" id="UP000217790">
    <property type="component" value="Unassembled WGS sequence"/>
</dbReference>
<dbReference type="InParanoid" id="A0A2H3CXS8"/>
<keyword evidence="5" id="KW-1185">Reference proteome</keyword>
<dbReference type="PANTHER" id="PTHR45418">
    <property type="entry name" value="CANCER/TESTIS ANTIGEN 55"/>
    <property type="match status" value="1"/>
</dbReference>
<dbReference type="SUPFAM" id="SSF52540">
    <property type="entry name" value="P-loop containing nucleoside triphosphate hydrolases"/>
    <property type="match status" value="1"/>
</dbReference>
<dbReference type="EMBL" id="KZ293676">
    <property type="protein sequence ID" value="PBK87849.1"/>
    <property type="molecule type" value="Genomic_DNA"/>
</dbReference>
<organism evidence="4 5">
    <name type="scientific">Armillaria gallica</name>
    <name type="common">Bulbous honey fungus</name>
    <name type="synonym">Armillaria bulbosa</name>
    <dbReference type="NCBI Taxonomy" id="47427"/>
    <lineage>
        <taxon>Eukaryota</taxon>
        <taxon>Fungi</taxon>
        <taxon>Dikarya</taxon>
        <taxon>Basidiomycota</taxon>
        <taxon>Agaricomycotina</taxon>
        <taxon>Agaricomycetes</taxon>
        <taxon>Agaricomycetidae</taxon>
        <taxon>Agaricales</taxon>
        <taxon>Marasmiineae</taxon>
        <taxon>Physalacriaceae</taxon>
        <taxon>Armillaria</taxon>
    </lineage>
</organism>
<protein>
    <recommendedName>
        <fullName evidence="3">DNA2/NAM7 helicase-like C-terminal domain-containing protein</fullName>
    </recommendedName>
</protein>
<evidence type="ECO:0000313" key="5">
    <source>
        <dbReference type="Proteomes" id="UP000217790"/>
    </source>
</evidence>
<dbReference type="STRING" id="47427.A0A2H3CXS8"/>
<dbReference type="CDD" id="cd18808">
    <property type="entry name" value="SF1_C_Upf1"/>
    <property type="match status" value="1"/>
</dbReference>
<dbReference type="Pfam" id="PF13087">
    <property type="entry name" value="AAA_12"/>
    <property type="match status" value="1"/>
</dbReference>
<comment type="subcellular location">
    <subcellularLocation>
        <location evidence="1">Cytoplasm</location>
    </subcellularLocation>
</comment>
<reference evidence="5" key="1">
    <citation type="journal article" date="2017" name="Nat. Ecol. Evol.">
        <title>Genome expansion and lineage-specific genetic innovations in the forest pathogenic fungi Armillaria.</title>
        <authorList>
            <person name="Sipos G."/>
            <person name="Prasanna A.N."/>
            <person name="Walter M.C."/>
            <person name="O'Connor E."/>
            <person name="Balint B."/>
            <person name="Krizsan K."/>
            <person name="Kiss B."/>
            <person name="Hess J."/>
            <person name="Varga T."/>
            <person name="Slot J."/>
            <person name="Riley R."/>
            <person name="Boka B."/>
            <person name="Rigling D."/>
            <person name="Barry K."/>
            <person name="Lee J."/>
            <person name="Mihaltcheva S."/>
            <person name="LaButti K."/>
            <person name="Lipzen A."/>
            <person name="Waldron R."/>
            <person name="Moloney N.M."/>
            <person name="Sperisen C."/>
            <person name="Kredics L."/>
            <person name="Vagvoelgyi C."/>
            <person name="Patrignani A."/>
            <person name="Fitzpatrick D."/>
            <person name="Nagy I."/>
            <person name="Doyle S."/>
            <person name="Anderson J.B."/>
            <person name="Grigoriev I.V."/>
            <person name="Gueldener U."/>
            <person name="Muensterkoetter M."/>
            <person name="Nagy L.G."/>
        </authorList>
    </citation>
    <scope>NUCLEOTIDE SEQUENCE [LARGE SCALE GENOMIC DNA]</scope>
    <source>
        <strain evidence="5">Ar21-2</strain>
    </source>
</reference>
<accession>A0A2H3CXS8</accession>
<dbReference type="InterPro" id="IPR047187">
    <property type="entry name" value="SF1_C_Upf1"/>
</dbReference>
<feature type="domain" description="DNA2/NAM7 helicase-like C-terminal" evidence="3">
    <location>
        <begin position="66"/>
        <end position="220"/>
    </location>
</feature>
<dbReference type="Gene3D" id="3.40.50.300">
    <property type="entry name" value="P-loop containing nucleotide triphosphate hydrolases"/>
    <property type="match status" value="2"/>
</dbReference>
<name>A0A2H3CXS8_ARMGA</name>
<proteinExistence type="predicted"/>
<dbReference type="PANTHER" id="PTHR45418:SF1">
    <property type="entry name" value="CANCER_TESTIS ANTIGEN 55"/>
    <property type="match status" value="1"/>
</dbReference>
<dbReference type="GO" id="GO:0005737">
    <property type="term" value="C:cytoplasm"/>
    <property type="evidence" value="ECO:0007669"/>
    <property type="project" value="UniProtKB-SubCell"/>
</dbReference>
<evidence type="ECO:0000313" key="4">
    <source>
        <dbReference type="EMBL" id="PBK87849.1"/>
    </source>
</evidence>
<gene>
    <name evidence="4" type="ORF">ARMGADRAFT_1034458</name>
</gene>
<dbReference type="OrthoDB" id="6513042at2759"/>
<keyword evidence="2" id="KW-0963">Cytoplasm</keyword>
<evidence type="ECO:0000256" key="1">
    <source>
        <dbReference type="ARBA" id="ARBA00004496"/>
    </source>
</evidence>
<evidence type="ECO:0000259" key="3">
    <source>
        <dbReference type="Pfam" id="PF13087"/>
    </source>
</evidence>
<dbReference type="AlphaFoldDB" id="A0A2H3CXS8"/>
<dbReference type="OMA" id="INIPNEC"/>
<dbReference type="InterPro" id="IPR027417">
    <property type="entry name" value="P-loop_NTPase"/>
</dbReference>
<evidence type="ECO:0000256" key="2">
    <source>
        <dbReference type="ARBA" id="ARBA00022490"/>
    </source>
</evidence>
<sequence length="229" mass="25455">MTAVKMADNRTTVMLSGDPKQLGPVIWSSIAREPGLDTSYIERLMQREIYDEVGGHGNPDSEPPFAILKFPNERFHKGDLQPCADPNSVGVFIGSDHLAAKNFPIVFHAMAGKDDRETSSLFNIGEVSEAKTTAEELLGDAKLKLTVDDLGVIAPHHTQVRRIRTTLNKERKVIIISTVRSSKDFIEYDLRHTLEFVANPRRFNAAVTRAKPLLVIIGDPTVLSIDPLW</sequence>
<dbReference type="InterPro" id="IPR041679">
    <property type="entry name" value="DNA2/NAM7-like_C"/>
</dbReference>